<evidence type="ECO:0000313" key="8">
    <source>
        <dbReference type="EMBL" id="ANJ21004.1"/>
    </source>
</evidence>
<feature type="compositionally biased region" description="Basic and acidic residues" evidence="2">
    <location>
        <begin position="2264"/>
        <end position="2286"/>
    </location>
</feature>
<dbReference type="SUPFAM" id="SSF140924">
    <property type="entry name" value="Duffy binding domain-like"/>
    <property type="match status" value="6"/>
</dbReference>
<feature type="domain" description="Duffy-antigen binding" evidence="5">
    <location>
        <begin position="1123"/>
        <end position="1280"/>
    </location>
</feature>
<feature type="region of interest" description="Disordered" evidence="2">
    <location>
        <begin position="2175"/>
        <end position="2291"/>
    </location>
</feature>
<feature type="domain" description="Duffy-binding-like" evidence="7">
    <location>
        <begin position="1790"/>
        <end position="1930"/>
    </location>
</feature>
<evidence type="ECO:0000259" key="5">
    <source>
        <dbReference type="Pfam" id="PF05424"/>
    </source>
</evidence>
<feature type="transmembrane region" description="Helical" evidence="3">
    <location>
        <begin position="2301"/>
        <end position="2323"/>
    </location>
</feature>
<dbReference type="VEuPathDB" id="PlasmoDB:Pf7G8_070017100"/>
<gene>
    <name evidence="8" type="primary">var</name>
</gene>
<dbReference type="InterPro" id="IPR054595">
    <property type="entry name" value="DBL_C"/>
</dbReference>
<dbReference type="FunFam" id="1.20.58.830:FF:000003">
    <property type="entry name" value="Erythrocyte membrane protein 1, PfEMP1"/>
    <property type="match status" value="1"/>
</dbReference>
<dbReference type="InterPro" id="IPR042202">
    <property type="entry name" value="Duffy-ag-bd_sf"/>
</dbReference>
<feature type="compositionally biased region" description="Polar residues" evidence="2">
    <location>
        <begin position="1523"/>
        <end position="1546"/>
    </location>
</feature>
<dbReference type="Gene3D" id="1.20.58.1930">
    <property type="match status" value="1"/>
</dbReference>
<dbReference type="VEuPathDB" id="PlasmoDB:Pf7G8_120024100"/>
<feature type="compositionally biased region" description="Acidic residues" evidence="2">
    <location>
        <begin position="1051"/>
        <end position="1075"/>
    </location>
</feature>
<dbReference type="VEuPathDB" id="PlasmoDB:PfGA01_120024100"/>
<accession>A0A191VZ62</accession>
<feature type="non-terminal residue" evidence="8">
    <location>
        <position position="2324"/>
    </location>
</feature>
<feature type="domain" description="Duffy-antigen binding" evidence="5">
    <location>
        <begin position="1"/>
        <end position="117"/>
    </location>
</feature>
<feature type="compositionally biased region" description="Basic and acidic residues" evidence="2">
    <location>
        <begin position="611"/>
        <end position="624"/>
    </location>
</feature>
<dbReference type="VEuPathDB" id="PlasmoDB:PfCD01_090005600"/>
<evidence type="ECO:0000256" key="2">
    <source>
        <dbReference type="SAM" id="MobiDB-lite"/>
    </source>
</evidence>
<evidence type="ECO:0000256" key="3">
    <source>
        <dbReference type="SAM" id="Phobius"/>
    </source>
</evidence>
<dbReference type="Gene3D" id="1.20.1310.20">
    <property type="entry name" value="Duffy-antigen binding domain"/>
    <property type="match status" value="4"/>
</dbReference>
<feature type="domain" description="Duffy-binding-like" evidence="7">
    <location>
        <begin position="121"/>
        <end position="279"/>
    </location>
</feature>
<dbReference type="VEuPathDB" id="PlasmoDB:PfGA01_000006900"/>
<keyword evidence="3" id="KW-0812">Transmembrane</keyword>
<feature type="domain" description="Duffy-antigen binding" evidence="5">
    <location>
        <begin position="688"/>
        <end position="860"/>
    </location>
</feature>
<evidence type="ECO:0000259" key="6">
    <source>
        <dbReference type="Pfam" id="PF18562"/>
    </source>
</evidence>
<dbReference type="InterPro" id="IPR008602">
    <property type="entry name" value="Duffy-antigen-binding"/>
</dbReference>
<dbReference type="VEuPathDB" id="PlasmoDB:Pf7G8-2_000195900"/>
<feature type="domain" description="Duffy-binding-like" evidence="4">
    <location>
        <begin position="405"/>
        <end position="573"/>
    </location>
</feature>
<feature type="non-terminal residue" evidence="8">
    <location>
        <position position="1"/>
    </location>
</feature>
<dbReference type="VEuPathDB" id="PlasmoDB:PfSN01_120045800"/>
<organism evidence="8">
    <name type="scientific">Plasmodium falciparum</name>
    <name type="common">malaria parasite P. falciparum</name>
    <dbReference type="NCBI Taxonomy" id="5833"/>
    <lineage>
        <taxon>Eukaryota</taxon>
        <taxon>Sar</taxon>
        <taxon>Alveolata</taxon>
        <taxon>Apicomplexa</taxon>
        <taxon>Aconoidasida</taxon>
        <taxon>Haemosporida</taxon>
        <taxon>Plasmodiidae</taxon>
        <taxon>Plasmodium</taxon>
        <taxon>Plasmodium (Laverania)</taxon>
    </lineage>
</organism>
<evidence type="ECO:0000259" key="4">
    <source>
        <dbReference type="Pfam" id="PF03011"/>
    </source>
</evidence>
<feature type="region of interest" description="Disordered" evidence="2">
    <location>
        <begin position="1523"/>
        <end position="1547"/>
    </location>
</feature>
<dbReference type="VEuPathDB" id="PlasmoDB:PfKH01_020028300"/>
<keyword evidence="3" id="KW-0472">Membrane</keyword>
<dbReference type="VEuPathDB" id="PlasmoDB:Pf7G8-2_000025000"/>
<dbReference type="VEuPathDB" id="PlasmoDB:PfTG01_000058000"/>
<dbReference type="GO" id="GO:0046789">
    <property type="term" value="F:host cell surface receptor binding"/>
    <property type="evidence" value="ECO:0007669"/>
    <property type="project" value="InterPro"/>
</dbReference>
<reference evidence="8" key="1">
    <citation type="journal article" date="2016" name="EMBO Mol. Med.">
        <title>Plasmodium falciparum var genes expressed in children with severe malaria encode CIDRalpha1 domains.</title>
        <authorList>
            <person name="Jespersen J.S."/>
            <person name="Wang C.W."/>
            <person name="Mkumbaye S.I."/>
            <person name="Minja D.T."/>
            <person name="Petersen B."/>
            <person name="Turner L."/>
            <person name="Petersen J.E."/>
            <person name="Lusingu J.P."/>
            <person name="Theander T.G."/>
            <person name="Lavstsen T."/>
        </authorList>
    </citation>
    <scope>NUCLEOTIDE SEQUENCE</scope>
    <source>
        <strain evidence="8">1931-4</strain>
    </source>
</reference>
<evidence type="ECO:0000256" key="1">
    <source>
        <dbReference type="SAM" id="Coils"/>
    </source>
</evidence>
<dbReference type="Pfam" id="PF03011">
    <property type="entry name" value="PFEMP"/>
    <property type="match status" value="2"/>
</dbReference>
<dbReference type="Pfam" id="PF18562">
    <property type="entry name" value="CIDR1_gamma"/>
    <property type="match status" value="1"/>
</dbReference>
<feature type="compositionally biased region" description="Basic and acidic residues" evidence="2">
    <location>
        <begin position="2219"/>
        <end position="2242"/>
    </location>
</feature>
<dbReference type="Pfam" id="PF22672">
    <property type="entry name" value="DBL_C"/>
    <property type="match status" value="2"/>
</dbReference>
<dbReference type="VEuPathDB" id="PlasmoDB:PfKE01_070035300"/>
<proteinExistence type="predicted"/>
<dbReference type="VEuPathDB" id="PlasmoDB:PfIT_100044100"/>
<feature type="domain" description="Duffy-antigen binding" evidence="5">
    <location>
        <begin position="1501"/>
        <end position="1729"/>
    </location>
</feature>
<feature type="coiled-coil region" evidence="1">
    <location>
        <begin position="903"/>
        <end position="930"/>
    </location>
</feature>
<dbReference type="VEuPathDB" id="PlasmoDB:PfNF166_080012800"/>
<dbReference type="FunFam" id="1.20.58.1930:FF:000001">
    <property type="entry name" value="Erythrocyte membrane protein 1, PfEMP1"/>
    <property type="match status" value="1"/>
</dbReference>
<feature type="compositionally biased region" description="Acidic residues" evidence="2">
    <location>
        <begin position="2194"/>
        <end position="2205"/>
    </location>
</feature>
<dbReference type="Gene3D" id="1.20.58.830">
    <property type="match status" value="5"/>
</dbReference>
<dbReference type="VEuPathDB" id="PlasmoDB:PfML01_000091200"/>
<dbReference type="VEuPathDB" id="PlasmoDB:PfKH01_130076800"/>
<evidence type="ECO:0000259" key="7">
    <source>
        <dbReference type="Pfam" id="PF22672"/>
    </source>
</evidence>
<feature type="region of interest" description="Disordered" evidence="2">
    <location>
        <begin position="1667"/>
        <end position="1686"/>
    </location>
</feature>
<keyword evidence="3" id="KW-1133">Transmembrane helix</keyword>
<dbReference type="VEuPathDB" id="PlasmoDB:PfGB4_080013400"/>
<dbReference type="InterPro" id="IPR041480">
    <property type="entry name" value="CIDR1_gamma"/>
</dbReference>
<dbReference type="GO" id="GO:0016020">
    <property type="term" value="C:membrane"/>
    <property type="evidence" value="ECO:0007669"/>
    <property type="project" value="InterPro"/>
</dbReference>
<dbReference type="InterPro" id="IPR004258">
    <property type="entry name" value="DBL"/>
</dbReference>
<sequence>DIVRGKDLFLGNTYESKQREKLEDNLKTIFGKIHSGLTDSGAKTHYQDNDKKNFFQLREDWWTVNRATVWKALTCEAKTDDKYFRNTCNGGSPTKGDCRCKDDQVPTYFDYVPQYLRWFEEWAEDFCRLRKRKLEDAKNKCRGKTKGEKYCSGNGFDCKETVRGNEHFVVGDCHDCLVACSPFVKWLDNQKLEFLKQRKKFDNEIKKALATKETSSKGRKRRSTSAENHKGYEKKFYKELKEKDKYVKVDGFLELLNKEDVCTKVDDEEGGQIDFRQVNSGKNSDGNNKTFARTKICEPCPWCAIKVKEANGKWEDKKLYCAKTKTYDRENITDIPVLYPEEQSDILKKYNKFCTSANGEKSATVGGQIKKWECHYEKTDKSNNCIQGTWEKFTEKETVKSYNGFFWDWVYHMLHDSLDWRKQLGSCINKDNDKSQNCKNNKKCNKKCECFQNWIKQKKKEWEKIKEHFNTQEDIGQQTHCDPIVTLELLFMNDDLLQNIKDTHADAEEDEIKNIEKMLKETGVGGAAAASGIDGAGSNKCTEVANGEHNTKIDKFLQEEERFAETCKKTQDECEKKPTKVRNPCYGNNTYDALAGKVAQKLQQEAQTQLDGKDGGRKALRGDASKGTYKKNGNPSDLKENICNITKKDSNDSRPDGEPCTGKDRSHQMFEVKDGWKSGKEIDTPEDVFLPPRRQHFCTSNLEHLITGNQGLNNKKLDSNSLLVDVLLAAKYEANFIKERYNHDKTPDDFRDEATMCRAIKYSFADLGDIIKGTDLWDKNPEENKTQNNLVTIFGSIKKELGNKYKGDTNSTTTNTKYLQLRSDWWEANRDQVWEAMKCAYSGGKCSRVPLDDYIPQRLRWMTEWAEWYCKAQSQAYGELFMQCAKCMGKGQGCTKDSSDGECRKCKQACKKYGENIEKWEQQWQEMEIKYLMLYTYAQMAASRNGDMSAFGTALDEKDKPVVKFLFELYKQNSGKTTYDTAAGYIHQEARTRECLGQNVFCNTNGNNEKYAFKKTPSQYKDACECKPPQQENPGRALNPPATTDTHVDSEEIEEDEEDEDEDEEDEEEEEEEEDKVCGMVKKLIGTNDGKQPIENCNPKEYNNQAYPEWKCDKNSKLVSGDGECMPPRRQKLCLYYLTQLDDKVNEDEFKTAFIKTAAAETFLSWNYYKGKNSVDPKQLDNGTIPEEFLRSMYFTYGDYRDLCLDTDISIKDGQVKDATDNIGKVFEKGKSPDNLSRENWWKTNGPEIWKGMLCALTHGVTNTEKKKQIRTTYSYDKLNQSQNGTTPLENFAEKPQFLRWMIEWGEEFCAERQKKEDDVNSKCKVPNASSACVNGTNCKKACEKYEEYIKQKYKEFTGQTNRFVRFVNNYPEDPEYNSYKTKQGNHYLLNNCDTGKCVCMTGDVRSDNPKEKPFGKYYNETLKSCDCARGRYVPSEPPPLVQPQPAAPVVTVDVCPIVKTALTTPDNLTDACKQKYENGKERYTQWYCGGGKSDSEKGSICVPPRRRRLYVGKLQEWANTVETQLDTTSQNDVKTASQPDKTASQPDPLLKAFVESAAIETFFAWHEYKMEKKKEDEEKKEANENVTYTSQLGKELQKELEENGEIPNDFLRLMFYTLGDYRDILVRGGDTNGGNNIVFEAGGTDEKDKQEMEKIQQEIEKILEKSGSEAASGGPKSLSVNQTQSSDKRTALWDKIAEHVWNAMVCALTYKEDTSGARGKTPEQDTKVKEKLWDTTMNKPKNDIYTYEKVALKEDETSSAKATKAAAKEEPTTLKNFVKRPPYFRWLEEWGETFCRKQKHKLYIIKKGCYKDGDKNCSGDGLNCNEEVPDKKDIFKDFHCSKCAKPCRKYRKWIKKKKTEYEKQEKIYPIKKQDATSNNNDNEFYKKLEKNWNTAGDFLKRLGSCSKTYDEIGEDNIDFDQKDKTFGSAKNCKSCSQYTVKCNGNGKCSGGGTQVTCKDNKISANDIKHEGDSTVLHMLVSDDNTNGFDGDLKYCKHTDIFTGIRKDEWECDEYCGVDICTLKKTNNGEGKEHIIVKELLKRWLEYFLEDYNRIRKKLKLCTKKEDGSTCIKECVDKWVEEKRTEWKNINSTYLKKYTENNGDDGNNLKTFLEGAPFYNEVLKAIKPCGGLTAFEDSCGLNGDESSKKSKDGNDNDLVLCLLDKLEKLGKKATSCQDQASGEQTNCVQSSPLPDDEEENIEENPVEQPKICPEPQQPDVKKEEKCGEDEEAKKEKEPKQTAEEESGAAGPSGPAGPTQPEQIPDNKEETTKDVPAPKKDKKEKSPPKMFELPLSDELNKAMLSSTIMWSIGIGFATFTYFYLK</sequence>
<feature type="compositionally biased region" description="Basic and acidic residues" evidence="2">
    <location>
        <begin position="646"/>
        <end position="667"/>
    </location>
</feature>
<feature type="region of interest" description="Disordered" evidence="2">
    <location>
        <begin position="604"/>
        <end position="667"/>
    </location>
</feature>
<feature type="compositionally biased region" description="Low complexity" evidence="2">
    <location>
        <begin position="2247"/>
        <end position="2256"/>
    </location>
</feature>
<dbReference type="EMBL" id="KX154884">
    <property type="protein sequence ID" value="ANJ21004.1"/>
    <property type="molecule type" value="Genomic_DNA"/>
</dbReference>
<feature type="domain" description="Cysteine-rich interdomain region 1 gamma" evidence="6">
    <location>
        <begin position="1974"/>
        <end position="2025"/>
    </location>
</feature>
<name>A0A191VZ62_PLAFA</name>
<feature type="compositionally biased region" description="Polar residues" evidence="2">
    <location>
        <begin position="2175"/>
        <end position="2192"/>
    </location>
</feature>
<feature type="region of interest" description="Disordered" evidence="2">
    <location>
        <begin position="1022"/>
        <end position="1077"/>
    </location>
</feature>
<keyword evidence="1" id="KW-0175">Coiled coil</keyword>
<protein>
    <submittedName>
        <fullName evidence="8">Erythrocyte membrane protein 1</fullName>
    </submittedName>
</protein>
<dbReference type="VEuPathDB" id="PlasmoDB:PfML01_040005600"/>
<feature type="domain" description="Duffy-binding-like" evidence="4">
    <location>
        <begin position="2040"/>
        <end position="2181"/>
    </location>
</feature>
<dbReference type="Pfam" id="PF05424">
    <property type="entry name" value="Duffy_binding"/>
    <property type="match status" value="4"/>
</dbReference>